<keyword evidence="1" id="KW-1133">Transmembrane helix</keyword>
<accession>A0A7Y9RWD5</accession>
<feature type="chain" id="PRO_5031123399" description="Integral membrane protein" evidence="2">
    <location>
        <begin position="22"/>
        <end position="129"/>
    </location>
</feature>
<keyword evidence="1" id="KW-0812">Transmembrane</keyword>
<organism evidence="3 4">
    <name type="scientific">Nocardioides perillae</name>
    <dbReference type="NCBI Taxonomy" id="1119534"/>
    <lineage>
        <taxon>Bacteria</taxon>
        <taxon>Bacillati</taxon>
        <taxon>Actinomycetota</taxon>
        <taxon>Actinomycetes</taxon>
        <taxon>Propionibacteriales</taxon>
        <taxon>Nocardioidaceae</taxon>
        <taxon>Nocardioides</taxon>
    </lineage>
</organism>
<gene>
    <name evidence="3" type="ORF">BJ989_002915</name>
</gene>
<keyword evidence="4" id="KW-1185">Reference proteome</keyword>
<name>A0A7Y9RWD5_9ACTN</name>
<reference evidence="3 4" key="1">
    <citation type="submission" date="2020-07" db="EMBL/GenBank/DDBJ databases">
        <title>Sequencing the genomes of 1000 actinobacteria strains.</title>
        <authorList>
            <person name="Klenk H.-P."/>
        </authorList>
    </citation>
    <scope>NUCLEOTIDE SEQUENCE [LARGE SCALE GENOMIC DNA]</scope>
    <source>
        <strain evidence="3 4">DSM 24552</strain>
    </source>
</reference>
<keyword evidence="1" id="KW-0472">Membrane</keyword>
<dbReference type="EMBL" id="JACCAC010000001">
    <property type="protein sequence ID" value="NYG56611.1"/>
    <property type="molecule type" value="Genomic_DNA"/>
</dbReference>
<dbReference type="RefSeq" id="WP_179518835.1">
    <property type="nucleotide sequence ID" value="NZ_JACCAC010000001.1"/>
</dbReference>
<evidence type="ECO:0008006" key="5">
    <source>
        <dbReference type="Google" id="ProtNLM"/>
    </source>
</evidence>
<evidence type="ECO:0000256" key="2">
    <source>
        <dbReference type="SAM" id="SignalP"/>
    </source>
</evidence>
<comment type="caution">
    <text evidence="3">The sequence shown here is derived from an EMBL/GenBank/DDBJ whole genome shotgun (WGS) entry which is preliminary data.</text>
</comment>
<feature type="transmembrane region" description="Helical" evidence="1">
    <location>
        <begin position="56"/>
        <end position="76"/>
    </location>
</feature>
<evidence type="ECO:0000313" key="4">
    <source>
        <dbReference type="Proteomes" id="UP000544110"/>
    </source>
</evidence>
<keyword evidence="2" id="KW-0732">Signal</keyword>
<feature type="signal peptide" evidence="2">
    <location>
        <begin position="1"/>
        <end position="21"/>
    </location>
</feature>
<sequence>MALVALVLGCAAALVGGVALYAVDDSCPQWEDEGSMAAPGSPYSLVMCGPGAEPPLVWASYAAVGLAVAAAVPLLWRRVRVRSRVAGLLVLVVLVGPVSLIGLLHVGLPRDCLSGRTESGHCSRDRERR</sequence>
<evidence type="ECO:0000313" key="3">
    <source>
        <dbReference type="EMBL" id="NYG56611.1"/>
    </source>
</evidence>
<dbReference type="Proteomes" id="UP000544110">
    <property type="component" value="Unassembled WGS sequence"/>
</dbReference>
<evidence type="ECO:0000256" key="1">
    <source>
        <dbReference type="SAM" id="Phobius"/>
    </source>
</evidence>
<protein>
    <recommendedName>
        <fullName evidence="5">Integral membrane protein</fullName>
    </recommendedName>
</protein>
<feature type="transmembrane region" description="Helical" evidence="1">
    <location>
        <begin position="88"/>
        <end position="108"/>
    </location>
</feature>
<dbReference type="AlphaFoldDB" id="A0A7Y9RWD5"/>
<proteinExistence type="predicted"/>